<feature type="domain" description="GAE" evidence="8">
    <location>
        <begin position="447"/>
        <end position="568"/>
    </location>
</feature>
<keyword evidence="6" id="KW-0333">Golgi apparatus</keyword>
<dbReference type="GO" id="GO:0006886">
    <property type="term" value="P:intracellular protein transport"/>
    <property type="evidence" value="ECO:0007669"/>
    <property type="project" value="InterPro"/>
</dbReference>
<sequence length="647" mass="70187">MLKKQGIVIVDPLIPVDHTLIPSPPARPKNPIFEDEERSKTLAKLLKSKNPEDLQEANQLIQCMVKEDEVRMQRASKRAHTLEEVNNNVKLLQEMLLHYHKEDSSDGDKDLMRELFERCETKRLTLFKMAGETEDNDRSLGDILQASDNLSRVINWYRKVVEGEDINGEFELPDLCDGTESVSRGIPTLIDLGGFEAPSPTVDPVPIQAAPEQPQQPPQTLIPILPPPPLLPVQQHSGSAAHTNKALHPMNITSSSVSVCLLDEELLFLGLEDASRSESLDGTPSSKRDEFQVEKQELDFFAGRPLSSAHVTPLETQALLPAGGAIAVGSQASLSSYPPLLTAAPANPLACGGVVLGELDMLGAQILEEARGASGRSVSLPVDVSPVPASIPANPTNLLYSASAIPPLSSIAAPPGSPLFSSQGSPHRGPAVSLASVNVPLESIKPSSLLPVTAYDKSGFRILLHFAKECPPLRPDVLVVVVSMLNTAPLPIRNILLQAAVPKTMKVKLQPPSGTELALFNPIQPPAAITQVMLLANPQKERVRLRYKLSFSLGEETNSETFPAYTAPRDAAQAPLDNVKVRQGLECAFLFRQYYPDVLLAVYVHVTINLFSERLASPVSYPAPMHPWAAQESAPLQHIELWVSGNS</sequence>
<proteinExistence type="predicted"/>
<keyword evidence="5" id="KW-0653">Protein transport</keyword>
<dbReference type="Pfam" id="PF02883">
    <property type="entry name" value="Alpha_adaptinC2"/>
    <property type="match status" value="1"/>
</dbReference>
<organism evidence="10 11">
    <name type="scientific">Leptobrachium leishanense</name>
    <name type="common">Leishan spiny toad</name>
    <dbReference type="NCBI Taxonomy" id="445787"/>
    <lineage>
        <taxon>Eukaryota</taxon>
        <taxon>Metazoa</taxon>
        <taxon>Chordata</taxon>
        <taxon>Craniata</taxon>
        <taxon>Vertebrata</taxon>
        <taxon>Euteleostomi</taxon>
        <taxon>Amphibia</taxon>
        <taxon>Batrachia</taxon>
        <taxon>Anura</taxon>
        <taxon>Pelobatoidea</taxon>
        <taxon>Megophryidae</taxon>
        <taxon>Leptobrachium</taxon>
    </lineage>
</organism>
<dbReference type="InterPro" id="IPR004152">
    <property type="entry name" value="GAT_dom"/>
</dbReference>
<dbReference type="SUPFAM" id="SSF89009">
    <property type="entry name" value="GAT-like domain"/>
    <property type="match status" value="1"/>
</dbReference>
<dbReference type="GO" id="GO:0031901">
    <property type="term" value="C:early endosome membrane"/>
    <property type="evidence" value="ECO:0007669"/>
    <property type="project" value="UniProtKB-SubCell"/>
</dbReference>
<dbReference type="Pfam" id="PF03127">
    <property type="entry name" value="GAT"/>
    <property type="match status" value="1"/>
</dbReference>
<evidence type="ECO:0000256" key="2">
    <source>
        <dbReference type="ARBA" id="ARBA00004555"/>
    </source>
</evidence>
<dbReference type="AlphaFoldDB" id="A0A8C5QJ01"/>
<reference evidence="10" key="2">
    <citation type="submission" date="2025-09" db="UniProtKB">
        <authorList>
            <consortium name="Ensembl"/>
        </authorList>
    </citation>
    <scope>IDENTIFICATION</scope>
</reference>
<dbReference type="PROSITE" id="PS50909">
    <property type="entry name" value="GAT"/>
    <property type="match status" value="1"/>
</dbReference>
<dbReference type="GO" id="GO:0034394">
    <property type="term" value="P:protein localization to cell surface"/>
    <property type="evidence" value="ECO:0007669"/>
    <property type="project" value="TreeGrafter"/>
</dbReference>
<keyword evidence="11" id="KW-1185">Reference proteome</keyword>
<dbReference type="Gene3D" id="1.20.5.170">
    <property type="match status" value="1"/>
</dbReference>
<keyword evidence="3" id="KW-0813">Transport</keyword>
<evidence type="ECO:0000256" key="4">
    <source>
        <dbReference type="ARBA" id="ARBA00022753"/>
    </source>
</evidence>
<dbReference type="InterPro" id="IPR038425">
    <property type="entry name" value="GAT_sf"/>
</dbReference>
<protein>
    <recommendedName>
        <fullName evidence="12">Golgi associated, gamma adaptin ear containing, ARF binding protein 3</fullName>
    </recommendedName>
</protein>
<dbReference type="GO" id="GO:0005802">
    <property type="term" value="C:trans-Golgi network"/>
    <property type="evidence" value="ECO:0007669"/>
    <property type="project" value="InterPro"/>
</dbReference>
<evidence type="ECO:0000256" key="3">
    <source>
        <dbReference type="ARBA" id="ARBA00022448"/>
    </source>
</evidence>
<dbReference type="Gene3D" id="1.20.58.160">
    <property type="match status" value="1"/>
</dbReference>
<keyword evidence="7" id="KW-0472">Membrane</keyword>
<evidence type="ECO:0000256" key="6">
    <source>
        <dbReference type="ARBA" id="ARBA00023034"/>
    </source>
</evidence>
<accession>A0A8C5QJ01</accession>
<comment type="subcellular location">
    <subcellularLocation>
        <location evidence="1">Early endosome membrane</location>
        <topology evidence="1">Peripheral membrane protein</topology>
    </subcellularLocation>
    <subcellularLocation>
        <location evidence="2">Golgi apparatus</location>
    </subcellularLocation>
</comment>
<dbReference type="InterPro" id="IPR013041">
    <property type="entry name" value="Clathrin_app_Ig-like_sf"/>
</dbReference>
<dbReference type="PANTHER" id="PTHR45905:SF3">
    <property type="entry name" value="ADP-RIBOSYLATION FACTOR-BINDING PROTEIN GGA3"/>
    <property type="match status" value="1"/>
</dbReference>
<dbReference type="SUPFAM" id="SSF49348">
    <property type="entry name" value="Clathrin adaptor appendage domain"/>
    <property type="match status" value="1"/>
</dbReference>
<evidence type="ECO:0000313" key="10">
    <source>
        <dbReference type="Ensembl" id="ENSLLEP00000038459.1"/>
    </source>
</evidence>
<name>A0A8C5QJ01_9ANUR</name>
<dbReference type="GO" id="GO:0006893">
    <property type="term" value="P:Golgi to plasma membrane transport"/>
    <property type="evidence" value="ECO:0007669"/>
    <property type="project" value="TreeGrafter"/>
</dbReference>
<dbReference type="GO" id="GO:0043130">
    <property type="term" value="F:ubiquitin binding"/>
    <property type="evidence" value="ECO:0007669"/>
    <property type="project" value="InterPro"/>
</dbReference>
<dbReference type="FunFam" id="2.60.40.1230:FF:000001">
    <property type="entry name" value="ADP-ribosylation factor-binding protein GGA1 isoform 1"/>
    <property type="match status" value="1"/>
</dbReference>
<dbReference type="Gene3D" id="2.60.40.1230">
    <property type="match status" value="1"/>
</dbReference>
<dbReference type="GO" id="GO:0035091">
    <property type="term" value="F:phosphatidylinositol binding"/>
    <property type="evidence" value="ECO:0007669"/>
    <property type="project" value="InterPro"/>
</dbReference>
<dbReference type="PANTHER" id="PTHR45905">
    <property type="entry name" value="GOLGI-LOCALIZED, GAMMA-ADAPTIN EAR CONTAINING, ARF BINDING PROTEIN"/>
    <property type="match status" value="1"/>
</dbReference>
<dbReference type="GO" id="GO:0031267">
    <property type="term" value="F:small GTPase binding"/>
    <property type="evidence" value="ECO:0007669"/>
    <property type="project" value="InterPro"/>
</dbReference>
<dbReference type="Proteomes" id="UP000694569">
    <property type="component" value="Unplaced"/>
</dbReference>
<dbReference type="Ensembl" id="ENSLLET00000039976.1">
    <property type="protein sequence ID" value="ENSLLEP00000038459.1"/>
    <property type="gene ID" value="ENSLLEG00000024039.1"/>
</dbReference>
<dbReference type="Pfam" id="PF18308">
    <property type="entry name" value="GGA_N-GAT"/>
    <property type="match status" value="1"/>
</dbReference>
<evidence type="ECO:0000259" key="9">
    <source>
        <dbReference type="PROSITE" id="PS50909"/>
    </source>
</evidence>
<dbReference type="OrthoDB" id="447025at2759"/>
<dbReference type="InterPro" id="IPR008153">
    <property type="entry name" value="GAE_dom"/>
</dbReference>
<dbReference type="InterPro" id="IPR041198">
    <property type="entry name" value="GGA_N-GAT"/>
</dbReference>
<dbReference type="PROSITE" id="PS50180">
    <property type="entry name" value="GAE"/>
    <property type="match status" value="1"/>
</dbReference>
<dbReference type="CDD" id="cd14240">
    <property type="entry name" value="GAT_GGA3"/>
    <property type="match status" value="1"/>
</dbReference>
<dbReference type="InterPro" id="IPR027422">
    <property type="entry name" value="GGA1-3"/>
</dbReference>
<dbReference type="InterPro" id="IPR044111">
    <property type="entry name" value="GAT_GGA3"/>
</dbReference>
<evidence type="ECO:0000256" key="1">
    <source>
        <dbReference type="ARBA" id="ARBA00004220"/>
    </source>
</evidence>
<feature type="domain" description="GAT" evidence="9">
    <location>
        <begin position="35"/>
        <end position="162"/>
    </location>
</feature>
<dbReference type="SMART" id="SM00809">
    <property type="entry name" value="Alpha_adaptinC2"/>
    <property type="match status" value="1"/>
</dbReference>
<reference evidence="10" key="1">
    <citation type="submission" date="2025-08" db="UniProtKB">
        <authorList>
            <consortium name="Ensembl"/>
        </authorList>
    </citation>
    <scope>IDENTIFICATION</scope>
</reference>
<evidence type="ECO:0000259" key="8">
    <source>
        <dbReference type="PROSITE" id="PS50180"/>
    </source>
</evidence>
<dbReference type="InterPro" id="IPR008152">
    <property type="entry name" value="Clathrin_a/b/g-adaptin_app_Ig"/>
</dbReference>
<evidence type="ECO:0008006" key="12">
    <source>
        <dbReference type="Google" id="ProtNLM"/>
    </source>
</evidence>
<evidence type="ECO:0000313" key="11">
    <source>
        <dbReference type="Proteomes" id="UP000694569"/>
    </source>
</evidence>
<dbReference type="FunFam" id="1.20.5.170:FF:000023">
    <property type="entry name" value="ADP-ribosylation factor-binding protein GGA3 isoform X1"/>
    <property type="match status" value="1"/>
</dbReference>
<evidence type="ECO:0000256" key="7">
    <source>
        <dbReference type="ARBA" id="ARBA00023136"/>
    </source>
</evidence>
<evidence type="ECO:0000256" key="5">
    <source>
        <dbReference type="ARBA" id="ARBA00022927"/>
    </source>
</evidence>
<keyword evidence="4" id="KW-0967">Endosome</keyword>
<dbReference type="GeneTree" id="ENSGT00940000157333"/>